<dbReference type="PROSITE" id="PS50893">
    <property type="entry name" value="ABC_TRANSPORTER_2"/>
    <property type="match status" value="1"/>
</dbReference>
<dbReference type="FunFam" id="3.40.50.300:FF:000134">
    <property type="entry name" value="Iron-enterobactin ABC transporter ATP-binding protein"/>
    <property type="match status" value="1"/>
</dbReference>
<evidence type="ECO:0000313" key="7">
    <source>
        <dbReference type="Proteomes" id="UP000199064"/>
    </source>
</evidence>
<evidence type="ECO:0000256" key="1">
    <source>
        <dbReference type="ARBA" id="ARBA00005417"/>
    </source>
</evidence>
<dbReference type="InterPro" id="IPR027417">
    <property type="entry name" value="P-loop_NTPase"/>
</dbReference>
<evidence type="ECO:0000256" key="4">
    <source>
        <dbReference type="ARBA" id="ARBA00022840"/>
    </source>
</evidence>
<gene>
    <name evidence="6" type="ORF">SAMN05216452_2663</name>
</gene>
<dbReference type="PANTHER" id="PTHR42794:SF2">
    <property type="entry name" value="ABC TRANSPORTER ATP-BINDING PROTEIN"/>
    <property type="match status" value="1"/>
</dbReference>
<name>A0A1H4L7L6_9HYPH</name>
<dbReference type="SUPFAM" id="SSF52540">
    <property type="entry name" value="P-loop containing nucleoside triphosphate hydrolases"/>
    <property type="match status" value="1"/>
</dbReference>
<organism evidence="6 7">
    <name type="scientific">Nitratireductor aquibiodomus</name>
    <dbReference type="NCBI Taxonomy" id="204799"/>
    <lineage>
        <taxon>Bacteria</taxon>
        <taxon>Pseudomonadati</taxon>
        <taxon>Pseudomonadota</taxon>
        <taxon>Alphaproteobacteria</taxon>
        <taxon>Hyphomicrobiales</taxon>
        <taxon>Phyllobacteriaceae</taxon>
        <taxon>Nitratireductor</taxon>
    </lineage>
</organism>
<protein>
    <submittedName>
        <fullName evidence="6">Iron complex transport system ATP-binding protein</fullName>
    </submittedName>
</protein>
<keyword evidence="2" id="KW-0813">Transport</keyword>
<dbReference type="GO" id="GO:0005524">
    <property type="term" value="F:ATP binding"/>
    <property type="evidence" value="ECO:0007669"/>
    <property type="project" value="UniProtKB-KW"/>
</dbReference>
<dbReference type="PROSITE" id="PS00211">
    <property type="entry name" value="ABC_TRANSPORTER_1"/>
    <property type="match status" value="1"/>
</dbReference>
<dbReference type="InterPro" id="IPR017871">
    <property type="entry name" value="ABC_transporter-like_CS"/>
</dbReference>
<sequence>MSVRPGTLDLRSVTVRTGAKTLVDNVSISVSEGEMVGLLGPNGAGKSSLLRTVYRINRPASGTVLVNGEDAWRQPTEWVARNVGAVLQDMPAEFPLTVRDVVAMGRSAHKKLLEPDTSHDHTLIAAAIALLGLEPLQGRAFRTLSGGERQRVLVARALVQQPRLLVLDEPTNHLDIHHQLQLLRFMRGLEITVVAALHDLNLAAMFCDRLCVLDHGRLVAVGTPETVLTPELLRRVYRIDATIARHPETGTVWVMPSAAPPIGQPARAAETAEQASVHRYN</sequence>
<feature type="domain" description="ABC transporter" evidence="5">
    <location>
        <begin position="8"/>
        <end position="240"/>
    </location>
</feature>
<accession>A0A1H4L7L6</accession>
<reference evidence="7" key="1">
    <citation type="submission" date="2016-10" db="EMBL/GenBank/DDBJ databases">
        <authorList>
            <person name="Varghese N."/>
            <person name="Submissions S."/>
        </authorList>
    </citation>
    <scope>NUCLEOTIDE SEQUENCE [LARGE SCALE GENOMIC DNA]</scope>
    <source>
        <strain evidence="7">ES.061</strain>
    </source>
</reference>
<evidence type="ECO:0000313" key="6">
    <source>
        <dbReference type="EMBL" id="SEB66172.1"/>
    </source>
</evidence>
<dbReference type="RefSeq" id="WP_090329116.1">
    <property type="nucleotide sequence ID" value="NZ_FNSL01000001.1"/>
</dbReference>
<dbReference type="Pfam" id="PF00005">
    <property type="entry name" value="ABC_tran"/>
    <property type="match status" value="1"/>
</dbReference>
<keyword evidence="7" id="KW-1185">Reference proteome</keyword>
<dbReference type="InterPro" id="IPR003593">
    <property type="entry name" value="AAA+_ATPase"/>
</dbReference>
<dbReference type="Gene3D" id="3.40.50.300">
    <property type="entry name" value="P-loop containing nucleotide triphosphate hydrolases"/>
    <property type="match status" value="1"/>
</dbReference>
<dbReference type="EMBL" id="FNSL01000001">
    <property type="protein sequence ID" value="SEB66172.1"/>
    <property type="molecule type" value="Genomic_DNA"/>
</dbReference>
<dbReference type="Proteomes" id="UP000199064">
    <property type="component" value="Unassembled WGS sequence"/>
</dbReference>
<dbReference type="SMART" id="SM00382">
    <property type="entry name" value="AAA"/>
    <property type="match status" value="1"/>
</dbReference>
<keyword evidence="3" id="KW-0547">Nucleotide-binding</keyword>
<proteinExistence type="inferred from homology"/>
<dbReference type="CDD" id="cd03214">
    <property type="entry name" value="ABC_Iron-Siderophores_B12_Hemin"/>
    <property type="match status" value="1"/>
</dbReference>
<evidence type="ECO:0000259" key="5">
    <source>
        <dbReference type="PROSITE" id="PS50893"/>
    </source>
</evidence>
<keyword evidence="4 6" id="KW-0067">ATP-binding</keyword>
<dbReference type="GO" id="GO:0016887">
    <property type="term" value="F:ATP hydrolysis activity"/>
    <property type="evidence" value="ECO:0007669"/>
    <property type="project" value="InterPro"/>
</dbReference>
<dbReference type="PANTHER" id="PTHR42794">
    <property type="entry name" value="HEMIN IMPORT ATP-BINDING PROTEIN HMUV"/>
    <property type="match status" value="1"/>
</dbReference>
<evidence type="ECO:0000256" key="3">
    <source>
        <dbReference type="ARBA" id="ARBA00022741"/>
    </source>
</evidence>
<comment type="similarity">
    <text evidence="1">Belongs to the ABC transporter superfamily.</text>
</comment>
<evidence type="ECO:0000256" key="2">
    <source>
        <dbReference type="ARBA" id="ARBA00022448"/>
    </source>
</evidence>
<dbReference type="InterPro" id="IPR003439">
    <property type="entry name" value="ABC_transporter-like_ATP-bd"/>
</dbReference>
<dbReference type="AlphaFoldDB" id="A0A1H4L7L6"/>